<dbReference type="AlphaFoldDB" id="A0A3L6E8R5"/>
<evidence type="ECO:0000313" key="2">
    <source>
        <dbReference type="Proteomes" id="UP000251960"/>
    </source>
</evidence>
<reference evidence="1 2" key="1">
    <citation type="journal article" date="2018" name="Nat. Genet.">
        <title>Extensive intraspecific gene order and gene structural variations between Mo17 and other maize genomes.</title>
        <authorList>
            <person name="Sun S."/>
            <person name="Zhou Y."/>
            <person name="Chen J."/>
            <person name="Shi J."/>
            <person name="Zhao H."/>
            <person name="Zhao H."/>
            <person name="Song W."/>
            <person name="Zhang M."/>
            <person name="Cui Y."/>
            <person name="Dong X."/>
            <person name="Liu H."/>
            <person name="Ma X."/>
            <person name="Jiao Y."/>
            <person name="Wang B."/>
            <person name="Wei X."/>
            <person name="Stein J.C."/>
            <person name="Glaubitz J.C."/>
            <person name="Lu F."/>
            <person name="Yu G."/>
            <person name="Liang C."/>
            <person name="Fengler K."/>
            <person name="Li B."/>
            <person name="Rafalski A."/>
            <person name="Schnable P.S."/>
            <person name="Ware D.H."/>
            <person name="Buckler E.S."/>
            <person name="Lai J."/>
        </authorList>
    </citation>
    <scope>NUCLEOTIDE SEQUENCE [LARGE SCALE GENOMIC DNA]</scope>
    <source>
        <strain evidence="2">cv. Missouri 17</strain>
        <tissue evidence="1">Seedling</tissue>
    </source>
</reference>
<dbReference type="Proteomes" id="UP000251960">
    <property type="component" value="Chromosome 6"/>
</dbReference>
<name>A0A3L6E8R5_MAIZE</name>
<accession>A0A3L6E8R5</accession>
<proteinExistence type="predicted"/>
<dbReference type="EMBL" id="NCVQ01000007">
    <property type="protein sequence ID" value="PWZ16958.1"/>
    <property type="molecule type" value="Genomic_DNA"/>
</dbReference>
<sequence length="72" mass="8616">MLQFRKIRDRRVDHVDSDYASDLDKMRYLTSMFSPLVVVVLLDGKQVCRLLLLYLLQKLKIWLFLELVKLFG</sequence>
<protein>
    <submittedName>
        <fullName evidence="1">Uncharacterized protein</fullName>
    </submittedName>
</protein>
<organism evidence="1 2">
    <name type="scientific">Zea mays</name>
    <name type="common">Maize</name>
    <dbReference type="NCBI Taxonomy" id="4577"/>
    <lineage>
        <taxon>Eukaryota</taxon>
        <taxon>Viridiplantae</taxon>
        <taxon>Streptophyta</taxon>
        <taxon>Embryophyta</taxon>
        <taxon>Tracheophyta</taxon>
        <taxon>Spermatophyta</taxon>
        <taxon>Magnoliopsida</taxon>
        <taxon>Liliopsida</taxon>
        <taxon>Poales</taxon>
        <taxon>Poaceae</taxon>
        <taxon>PACMAD clade</taxon>
        <taxon>Panicoideae</taxon>
        <taxon>Andropogonodae</taxon>
        <taxon>Andropogoneae</taxon>
        <taxon>Tripsacinae</taxon>
        <taxon>Zea</taxon>
    </lineage>
</organism>
<gene>
    <name evidence="1" type="ORF">Zm00014a_012596</name>
</gene>
<comment type="caution">
    <text evidence="1">The sequence shown here is derived from an EMBL/GenBank/DDBJ whole genome shotgun (WGS) entry which is preliminary data.</text>
</comment>
<evidence type="ECO:0000313" key="1">
    <source>
        <dbReference type="EMBL" id="PWZ16958.1"/>
    </source>
</evidence>